<dbReference type="Pfam" id="PF03732">
    <property type="entry name" value="Retrotrans_gag"/>
    <property type="match status" value="1"/>
</dbReference>
<comment type="caution">
    <text evidence="4">The sequence shown here is derived from an EMBL/GenBank/DDBJ whole genome shotgun (WGS) entry which is preliminary data.</text>
</comment>
<dbReference type="Pfam" id="PF00098">
    <property type="entry name" value="zf-CCHC"/>
    <property type="match status" value="1"/>
</dbReference>
<dbReference type="PROSITE" id="PS50158">
    <property type="entry name" value="ZF_CCHC"/>
    <property type="match status" value="1"/>
</dbReference>
<feature type="domain" description="CCHC-type" evidence="3">
    <location>
        <begin position="272"/>
        <end position="286"/>
    </location>
</feature>
<feature type="region of interest" description="Disordered" evidence="2">
    <location>
        <begin position="224"/>
        <end position="245"/>
    </location>
</feature>
<sequence>MANAMKRQADAADRMLQHIQGDRDDRPQGHRARDGDYHGWAEFQKAKPPTFRGEFNPTLAEEWIQELEKLFKVLRCSVEQKVEYAISMLASEAENWWKGARELMEARGTQITWENFKISFFEKYYPASVRNQKEIEFMQMKQGNMPFEEFIAKYEESSNFSSYRKHYADEARKAMHVKAALNTTKRNVIAPLDIKNYAELVNRCRIVARNIKVAEKVKQGTNFSNKSPMNFSKGGSSKGKTPMVSKSAPNSCPNCGKTHGGRPCLFGSNVYYSCGQTGHYARDCPQNKQASALFPQILHFQIHTNPHRRTHSSRQTDDTEKLTTASGNSLVSRTLSPSRQGLRELASSSGRGGPWGGHMPQESRFLREELLGSKIRELIEAQLVGTTHIVVVQVLNSTKILLKYSEKHLLLI</sequence>
<protein>
    <recommendedName>
        <fullName evidence="3">CCHC-type domain-containing protein</fullName>
    </recommendedName>
</protein>
<keyword evidence="5" id="KW-1185">Reference proteome</keyword>
<dbReference type="InterPro" id="IPR001878">
    <property type="entry name" value="Znf_CCHC"/>
</dbReference>
<evidence type="ECO:0000259" key="3">
    <source>
        <dbReference type="PROSITE" id="PS50158"/>
    </source>
</evidence>
<proteinExistence type="predicted"/>
<dbReference type="SMART" id="SM00343">
    <property type="entry name" value="ZnF_C2HC"/>
    <property type="match status" value="1"/>
</dbReference>
<reference evidence="4" key="1">
    <citation type="submission" date="2020-09" db="EMBL/GenBank/DDBJ databases">
        <title>Genome-Enabled Discovery of Anthraquinone Biosynthesis in Senna tora.</title>
        <authorList>
            <person name="Kang S.-H."/>
            <person name="Pandey R.P."/>
            <person name="Lee C.-M."/>
            <person name="Sim J.-S."/>
            <person name="Jeong J.-T."/>
            <person name="Choi B.-S."/>
            <person name="Jung M."/>
            <person name="Ginzburg D."/>
            <person name="Zhao K."/>
            <person name="Won S.Y."/>
            <person name="Oh T.-J."/>
            <person name="Yu Y."/>
            <person name="Kim N.-H."/>
            <person name="Lee O.R."/>
            <person name="Lee T.-H."/>
            <person name="Bashyal P."/>
            <person name="Kim T.-S."/>
            <person name="Lee W.-H."/>
            <person name="Kawkins C."/>
            <person name="Kim C.-K."/>
            <person name="Kim J.S."/>
            <person name="Ahn B.O."/>
            <person name="Rhee S.Y."/>
            <person name="Sohng J.K."/>
        </authorList>
    </citation>
    <scope>NUCLEOTIDE SEQUENCE</scope>
    <source>
        <tissue evidence="4">Leaf</tissue>
    </source>
</reference>
<evidence type="ECO:0000313" key="4">
    <source>
        <dbReference type="EMBL" id="KAF7801226.1"/>
    </source>
</evidence>
<dbReference type="PANTHER" id="PTHR34482">
    <property type="entry name" value="DNA DAMAGE-INDUCIBLE PROTEIN 1-LIKE"/>
    <property type="match status" value="1"/>
</dbReference>
<dbReference type="GO" id="GO:0008270">
    <property type="term" value="F:zinc ion binding"/>
    <property type="evidence" value="ECO:0007669"/>
    <property type="project" value="UniProtKB-KW"/>
</dbReference>
<dbReference type="Proteomes" id="UP000634136">
    <property type="component" value="Unassembled WGS sequence"/>
</dbReference>
<evidence type="ECO:0000256" key="1">
    <source>
        <dbReference type="PROSITE-ProRule" id="PRU00047"/>
    </source>
</evidence>
<feature type="compositionally biased region" description="Polar residues" evidence="2">
    <location>
        <begin position="322"/>
        <end position="339"/>
    </location>
</feature>
<keyword evidence="1" id="KW-0863">Zinc-finger</keyword>
<evidence type="ECO:0000313" key="5">
    <source>
        <dbReference type="Proteomes" id="UP000634136"/>
    </source>
</evidence>
<feature type="region of interest" description="Disordered" evidence="2">
    <location>
        <begin position="305"/>
        <end position="359"/>
    </location>
</feature>
<dbReference type="SUPFAM" id="SSF57756">
    <property type="entry name" value="Retrovirus zinc finger-like domains"/>
    <property type="match status" value="1"/>
</dbReference>
<dbReference type="InterPro" id="IPR036875">
    <property type="entry name" value="Znf_CCHC_sf"/>
</dbReference>
<accession>A0A834SD78</accession>
<dbReference type="EMBL" id="JAAIUW010000014">
    <property type="protein sequence ID" value="KAF7801226.1"/>
    <property type="molecule type" value="Genomic_DNA"/>
</dbReference>
<keyword evidence="1" id="KW-0479">Metal-binding</keyword>
<dbReference type="Gene3D" id="4.10.60.10">
    <property type="entry name" value="Zinc finger, CCHC-type"/>
    <property type="match status" value="1"/>
</dbReference>
<dbReference type="GO" id="GO:0003676">
    <property type="term" value="F:nucleic acid binding"/>
    <property type="evidence" value="ECO:0007669"/>
    <property type="project" value="InterPro"/>
</dbReference>
<dbReference type="OrthoDB" id="1936908at2759"/>
<dbReference type="AlphaFoldDB" id="A0A834SD78"/>
<keyword evidence="1" id="KW-0862">Zinc</keyword>
<dbReference type="InterPro" id="IPR005162">
    <property type="entry name" value="Retrotrans_gag_dom"/>
</dbReference>
<evidence type="ECO:0000256" key="2">
    <source>
        <dbReference type="SAM" id="MobiDB-lite"/>
    </source>
</evidence>
<organism evidence="4 5">
    <name type="scientific">Senna tora</name>
    <dbReference type="NCBI Taxonomy" id="362788"/>
    <lineage>
        <taxon>Eukaryota</taxon>
        <taxon>Viridiplantae</taxon>
        <taxon>Streptophyta</taxon>
        <taxon>Embryophyta</taxon>
        <taxon>Tracheophyta</taxon>
        <taxon>Spermatophyta</taxon>
        <taxon>Magnoliopsida</taxon>
        <taxon>eudicotyledons</taxon>
        <taxon>Gunneridae</taxon>
        <taxon>Pentapetalae</taxon>
        <taxon>rosids</taxon>
        <taxon>fabids</taxon>
        <taxon>Fabales</taxon>
        <taxon>Fabaceae</taxon>
        <taxon>Caesalpinioideae</taxon>
        <taxon>Cassia clade</taxon>
        <taxon>Senna</taxon>
    </lineage>
</organism>
<name>A0A834SD78_9FABA</name>
<feature type="compositionally biased region" description="Polar residues" evidence="2">
    <location>
        <begin position="224"/>
        <end position="239"/>
    </location>
</feature>
<dbReference type="PANTHER" id="PTHR34482:SF49">
    <property type="entry name" value="RETROTRANSPOSON GAG DOMAIN-CONTAINING PROTEIN"/>
    <property type="match status" value="1"/>
</dbReference>
<gene>
    <name evidence="4" type="ORF">G2W53_044506</name>
</gene>